<dbReference type="Proteomes" id="UP000250166">
    <property type="component" value="Unassembled WGS sequence"/>
</dbReference>
<evidence type="ECO:0000256" key="3">
    <source>
        <dbReference type="ARBA" id="ARBA00022553"/>
    </source>
</evidence>
<dbReference type="GO" id="GO:0015444">
    <property type="term" value="F:P-type magnesium transporter activity"/>
    <property type="evidence" value="ECO:0007669"/>
    <property type="project" value="InterPro"/>
</dbReference>
<evidence type="ECO:0000256" key="1">
    <source>
        <dbReference type="ARBA" id="ARBA00004651"/>
    </source>
</evidence>
<comment type="subcellular location">
    <subcellularLocation>
        <location evidence="1">Cell membrane</location>
        <topology evidence="1">Multi-pass membrane protein</topology>
    </subcellularLocation>
</comment>
<keyword evidence="5" id="KW-1133">Transmembrane helix</keyword>
<dbReference type="InterPro" id="IPR023298">
    <property type="entry name" value="ATPase_P-typ_TM_dom_sf"/>
</dbReference>
<keyword evidence="5" id="KW-0472">Membrane</keyword>
<evidence type="ECO:0000313" key="7">
    <source>
        <dbReference type="Proteomes" id="UP000250166"/>
    </source>
</evidence>
<evidence type="ECO:0000256" key="2">
    <source>
        <dbReference type="ARBA" id="ARBA00022475"/>
    </source>
</evidence>
<dbReference type="PRINTS" id="PR01836">
    <property type="entry name" value="MGATPASE"/>
</dbReference>
<keyword evidence="2" id="KW-1003">Cell membrane</keyword>
<keyword evidence="5" id="KW-0812">Transmembrane</keyword>
<keyword evidence="3" id="KW-0597">Phosphoprotein</keyword>
<dbReference type="EC" id="3.6.3.2" evidence="6"/>
<name>A0A2X3EIV8_9HELI</name>
<feature type="transmembrane region" description="Helical" evidence="5">
    <location>
        <begin position="72"/>
        <end position="93"/>
    </location>
</feature>
<dbReference type="EMBL" id="UAWL01000026">
    <property type="protein sequence ID" value="SQC36371.1"/>
    <property type="molecule type" value="Genomic_DNA"/>
</dbReference>
<reference evidence="6 7" key="1">
    <citation type="submission" date="2018-06" db="EMBL/GenBank/DDBJ databases">
        <authorList>
            <consortium name="Pathogen Informatics"/>
            <person name="Doyle S."/>
        </authorList>
    </citation>
    <scope>NUCLEOTIDE SEQUENCE [LARGE SCALE GENOMIC DNA]</scope>
    <source>
        <strain evidence="6 7">NCTC13102</strain>
    </source>
</reference>
<evidence type="ECO:0000256" key="5">
    <source>
        <dbReference type="SAM" id="Phobius"/>
    </source>
</evidence>
<dbReference type="GO" id="GO:0016787">
    <property type="term" value="F:hydrolase activity"/>
    <property type="evidence" value="ECO:0007669"/>
    <property type="project" value="UniProtKB-KW"/>
</dbReference>
<gene>
    <name evidence="6" type="primary">mgtB_5</name>
    <name evidence="6" type="ORF">NCTC13102_02178</name>
</gene>
<dbReference type="AlphaFoldDB" id="A0A2X3EIV8"/>
<evidence type="ECO:0000256" key="4">
    <source>
        <dbReference type="ARBA" id="ARBA00022842"/>
    </source>
</evidence>
<dbReference type="InterPro" id="IPR006415">
    <property type="entry name" value="P-type_ATPase_IIIB"/>
</dbReference>
<keyword evidence="4" id="KW-0460">Magnesium</keyword>
<dbReference type="SUPFAM" id="SSF81665">
    <property type="entry name" value="Calcium ATPase, transmembrane domain M"/>
    <property type="match status" value="1"/>
</dbReference>
<proteinExistence type="predicted"/>
<dbReference type="GO" id="GO:0005886">
    <property type="term" value="C:plasma membrane"/>
    <property type="evidence" value="ECO:0007669"/>
    <property type="project" value="UniProtKB-SubCell"/>
</dbReference>
<keyword evidence="6" id="KW-0378">Hydrolase</keyword>
<dbReference type="RefSeq" id="WP_146739982.1">
    <property type="nucleotide sequence ID" value="NZ_UAWL01000026.1"/>
</dbReference>
<evidence type="ECO:0000313" key="6">
    <source>
        <dbReference type="EMBL" id="SQC36371.1"/>
    </source>
</evidence>
<organism evidence="6 7">
    <name type="scientific">Helicobacter fennelliae</name>
    <dbReference type="NCBI Taxonomy" id="215"/>
    <lineage>
        <taxon>Bacteria</taxon>
        <taxon>Pseudomonadati</taxon>
        <taxon>Campylobacterota</taxon>
        <taxon>Epsilonproteobacteria</taxon>
        <taxon>Campylobacterales</taxon>
        <taxon>Helicobacteraceae</taxon>
        <taxon>Helicobacter</taxon>
    </lineage>
</organism>
<sequence length="130" mass="14852">MFLCILCAVRCLLAGVLYNDLVNVFAGDMLATMQLNYEAMFQAGWFIESMWSQMLIIHMLRTSKIPFVQSSASAPVMFFTLSGIIALTIIPFTQLLMRLGLLLCQVGFFGILFLAWCCICFWQLWLKLFI</sequence>
<feature type="transmembrane region" description="Helical" evidence="5">
    <location>
        <begin position="99"/>
        <end position="125"/>
    </location>
</feature>
<accession>A0A2X3EIV8</accession>
<protein>
    <submittedName>
        <fullName evidence="6">Magnesium-transporting ATPase, P-type 1</fullName>
        <ecNumber evidence="6">3.6.3.2</ecNumber>
    </submittedName>
</protein>